<gene>
    <name evidence="1" type="ORF">SAMN04488239_101133</name>
</gene>
<dbReference type="AlphaFoldDB" id="A0A1G6II60"/>
<organism evidence="1 2">
    <name type="scientific">Ruegeria marina</name>
    <dbReference type="NCBI Taxonomy" id="639004"/>
    <lineage>
        <taxon>Bacteria</taxon>
        <taxon>Pseudomonadati</taxon>
        <taxon>Pseudomonadota</taxon>
        <taxon>Alphaproteobacteria</taxon>
        <taxon>Rhodobacterales</taxon>
        <taxon>Roseobacteraceae</taxon>
        <taxon>Ruegeria</taxon>
    </lineage>
</organism>
<evidence type="ECO:0000313" key="1">
    <source>
        <dbReference type="EMBL" id="SDC06272.1"/>
    </source>
</evidence>
<dbReference type="EMBL" id="FMZV01000001">
    <property type="protein sequence ID" value="SDC06272.1"/>
    <property type="molecule type" value="Genomic_DNA"/>
</dbReference>
<dbReference type="STRING" id="639004.SAMN04488239_101133"/>
<sequence length="110" mass="11467">MAGDLYRCQFDRECMPGQECRTDAGFPALVARDGDGWQVTLTPGTAAIAFAWLSAGDGMLHLVSAQTDPMATAATLLSIAPDGTAMVSTHGNFHIPGAVTHLGTCISEDN</sequence>
<protein>
    <submittedName>
        <fullName evidence="1">Uncharacterized protein</fullName>
    </submittedName>
</protein>
<name>A0A1G6II60_9RHOB</name>
<dbReference type="RefSeq" id="WP_143028491.1">
    <property type="nucleotide sequence ID" value="NZ_FMZV01000001.1"/>
</dbReference>
<keyword evidence="2" id="KW-1185">Reference proteome</keyword>
<accession>A0A1G6II60</accession>
<reference evidence="2" key="1">
    <citation type="submission" date="2016-10" db="EMBL/GenBank/DDBJ databases">
        <authorList>
            <person name="Varghese N."/>
            <person name="Submissions S."/>
        </authorList>
    </citation>
    <scope>NUCLEOTIDE SEQUENCE [LARGE SCALE GENOMIC DNA]</scope>
    <source>
        <strain evidence="2">CGMCC 1.9108</strain>
    </source>
</reference>
<dbReference type="OrthoDB" id="9948475at2"/>
<proteinExistence type="predicted"/>
<evidence type="ECO:0000313" key="2">
    <source>
        <dbReference type="Proteomes" id="UP000199628"/>
    </source>
</evidence>
<dbReference type="Proteomes" id="UP000199628">
    <property type="component" value="Unassembled WGS sequence"/>
</dbReference>